<dbReference type="InterPro" id="IPR018047">
    <property type="entry name" value="Ammonium_transpt_CS"/>
</dbReference>
<protein>
    <recommendedName>
        <fullName evidence="8">Ammonium transporter</fullName>
    </recommendedName>
</protein>
<feature type="transmembrane region" description="Helical" evidence="8">
    <location>
        <begin position="109"/>
        <end position="130"/>
    </location>
</feature>
<dbReference type="Pfam" id="PF00909">
    <property type="entry name" value="Ammonium_transp"/>
    <property type="match status" value="1"/>
</dbReference>
<feature type="region of interest" description="Disordered" evidence="9">
    <location>
        <begin position="544"/>
        <end position="670"/>
    </location>
</feature>
<comment type="similarity">
    <text evidence="2 8">Belongs to the ammonia transporter channel (TC 1.A.11.2) family.</text>
</comment>
<keyword evidence="6 8" id="KW-0472">Membrane</keyword>
<dbReference type="Gene3D" id="1.10.3430.10">
    <property type="entry name" value="Ammonium transporter AmtB like domains"/>
    <property type="match status" value="1"/>
</dbReference>
<keyword evidence="3 8" id="KW-0813">Transport</keyword>
<dbReference type="PANTHER" id="PTHR11730:SF6">
    <property type="entry name" value="AMMONIUM TRANSPORTER"/>
    <property type="match status" value="1"/>
</dbReference>
<feature type="transmembrane region" description="Helical" evidence="8">
    <location>
        <begin position="150"/>
        <end position="170"/>
    </location>
</feature>
<feature type="transmembrane region" description="Helical" evidence="8">
    <location>
        <begin position="80"/>
        <end position="102"/>
    </location>
</feature>
<feature type="compositionally biased region" description="Gly residues" evidence="9">
    <location>
        <begin position="565"/>
        <end position="575"/>
    </location>
</feature>
<gene>
    <name evidence="11" type="ORF">Cvel_8222</name>
</gene>
<feature type="transmembrane region" description="Helical" evidence="8">
    <location>
        <begin position="290"/>
        <end position="310"/>
    </location>
</feature>
<evidence type="ECO:0000256" key="9">
    <source>
        <dbReference type="SAM" id="MobiDB-lite"/>
    </source>
</evidence>
<dbReference type="SUPFAM" id="SSF111352">
    <property type="entry name" value="Ammonium transporter"/>
    <property type="match status" value="1"/>
</dbReference>
<feature type="domain" description="Ammonium transporter AmtB-like" evidence="10">
    <location>
        <begin position="16"/>
        <end position="405"/>
    </location>
</feature>
<evidence type="ECO:0000256" key="4">
    <source>
        <dbReference type="ARBA" id="ARBA00022692"/>
    </source>
</evidence>
<dbReference type="AlphaFoldDB" id="A0A0G4HS75"/>
<feature type="region of interest" description="Disordered" evidence="9">
    <location>
        <begin position="421"/>
        <end position="462"/>
    </location>
</feature>
<sequence>MVTQVGETACHLSPLQGFAFVEAGLLSSKNVVNILVKNFLDAAVGAICYWLIGFGLAFGDGNSFIGYNRFILIGMPEREFAFFFFQYTFAATAGTIVSGAIAERADLRAYLVYSVALASFIFPIATHWIWWPGGWLEQLGFLDFAGSGVVHALGGAAGLVGTVIVGPRAYRFEKDGKGRNRISEQSLLSRHAPHSIPFFVLGAFILWVGFLGFNGGSNIQLTLGEDGENNAIQVAKIITNTIISGASGCLCPMVLEYAFTGKWSIVATISGTIAGMAAVCAGVHEFDPWAAFVIGLVGGAVEMGSAKVLVRLRVDDPVEAVPIHLFAGSWGVVAAGLMSTETGLFYTGDFTQLGIQLLGITVIVCWSAGICAILFLSVKSVGILRVPAAYEQTGQDLQKHAEVGYIGVPFALAKALGRQWSGGMGEEEQGDSGRLAVPRESPTGRSVMPSLYPDPSQAPQIPSSMPIEAQREAAQPRMQRGGSVSFTQGMKFTSEHGSPQAERRRSSLRELGEGSENGSIANNSFVVVPISPADLGMLTSSGHHSLKWNMSGPVERKEKERTPTTGGGGGGGGGRQRTSSQNINSVSYQPRMYDDREEKEAHHTKEREEIKRTEEPSHETHMSTSPKSPIGEKTDPSPSRSMPLEGPASPQFGSGSHREHTARQKSIGVMPLSPQLEIHDEDPGALAEGQAQGVIRTVTPERFFDSRKG</sequence>
<proteinExistence type="inferred from homology"/>
<organism evidence="11">
    <name type="scientific">Chromera velia CCMP2878</name>
    <dbReference type="NCBI Taxonomy" id="1169474"/>
    <lineage>
        <taxon>Eukaryota</taxon>
        <taxon>Sar</taxon>
        <taxon>Alveolata</taxon>
        <taxon>Colpodellida</taxon>
        <taxon>Chromeraceae</taxon>
        <taxon>Chromera</taxon>
    </lineage>
</organism>
<evidence type="ECO:0000256" key="7">
    <source>
        <dbReference type="ARBA" id="ARBA00023177"/>
    </source>
</evidence>
<dbReference type="NCBIfam" id="TIGR00836">
    <property type="entry name" value="amt"/>
    <property type="match status" value="1"/>
</dbReference>
<feature type="transmembrane region" description="Helical" evidence="8">
    <location>
        <begin position="39"/>
        <end position="60"/>
    </location>
</feature>
<evidence type="ECO:0000256" key="2">
    <source>
        <dbReference type="ARBA" id="ARBA00005887"/>
    </source>
</evidence>
<feature type="compositionally biased region" description="Polar residues" evidence="9">
    <location>
        <begin position="576"/>
        <end position="588"/>
    </location>
</feature>
<name>A0A0G4HS75_9ALVE</name>
<dbReference type="GO" id="GO:0097272">
    <property type="term" value="P:ammonium homeostasis"/>
    <property type="evidence" value="ECO:0007669"/>
    <property type="project" value="TreeGrafter"/>
</dbReference>
<feature type="compositionally biased region" description="Basic and acidic residues" evidence="9">
    <location>
        <begin position="592"/>
        <end position="621"/>
    </location>
</feature>
<feature type="transmembrane region" description="Helical" evidence="8">
    <location>
        <begin position="353"/>
        <end position="376"/>
    </location>
</feature>
<feature type="region of interest" description="Disordered" evidence="9">
    <location>
        <begin position="489"/>
        <end position="520"/>
    </location>
</feature>
<keyword evidence="7 8" id="KW-0924">Ammonia transport</keyword>
<dbReference type="InterPro" id="IPR029020">
    <property type="entry name" value="Ammonium/urea_transptr"/>
</dbReference>
<evidence type="ECO:0000256" key="8">
    <source>
        <dbReference type="RuleBase" id="RU362002"/>
    </source>
</evidence>
<dbReference type="PhylomeDB" id="A0A0G4HS75"/>
<dbReference type="GO" id="GO:0008519">
    <property type="term" value="F:ammonium channel activity"/>
    <property type="evidence" value="ECO:0007669"/>
    <property type="project" value="InterPro"/>
</dbReference>
<keyword evidence="5 8" id="KW-1133">Transmembrane helix</keyword>
<dbReference type="FunFam" id="1.10.3430.10:FF:000008">
    <property type="entry name" value="Ammonium transporter"/>
    <property type="match status" value="1"/>
</dbReference>
<dbReference type="InterPro" id="IPR024041">
    <property type="entry name" value="NH4_transpt_AmtB-like_dom"/>
</dbReference>
<reference evidence="11" key="1">
    <citation type="submission" date="2014-11" db="EMBL/GenBank/DDBJ databases">
        <authorList>
            <person name="Otto D Thomas"/>
            <person name="Naeem Raeece"/>
        </authorList>
    </citation>
    <scope>NUCLEOTIDE SEQUENCE</scope>
</reference>
<evidence type="ECO:0000256" key="3">
    <source>
        <dbReference type="ARBA" id="ARBA00022448"/>
    </source>
</evidence>
<evidence type="ECO:0000256" key="5">
    <source>
        <dbReference type="ARBA" id="ARBA00022989"/>
    </source>
</evidence>
<dbReference type="VEuPathDB" id="CryptoDB:Cvel_8222"/>
<feature type="transmembrane region" description="Helical" evidence="8">
    <location>
        <begin position="322"/>
        <end position="347"/>
    </location>
</feature>
<dbReference type="EMBL" id="CDMZ01003667">
    <property type="protein sequence ID" value="CEM47174.1"/>
    <property type="molecule type" value="Genomic_DNA"/>
</dbReference>
<feature type="region of interest" description="Disordered" evidence="9">
    <location>
        <begin position="687"/>
        <end position="709"/>
    </location>
</feature>
<accession>A0A0G4HS75</accession>
<keyword evidence="4 8" id="KW-0812">Transmembrane</keyword>
<evidence type="ECO:0000256" key="1">
    <source>
        <dbReference type="ARBA" id="ARBA00004141"/>
    </source>
</evidence>
<feature type="transmembrane region" description="Helical" evidence="8">
    <location>
        <begin position="263"/>
        <end position="284"/>
    </location>
</feature>
<evidence type="ECO:0000313" key="11">
    <source>
        <dbReference type="EMBL" id="CEM47174.1"/>
    </source>
</evidence>
<dbReference type="PROSITE" id="PS01219">
    <property type="entry name" value="AMMONIUM_TRANSP"/>
    <property type="match status" value="1"/>
</dbReference>
<feature type="transmembrane region" description="Helical" evidence="8">
    <location>
        <begin position="191"/>
        <end position="211"/>
    </location>
</feature>
<dbReference type="InterPro" id="IPR001905">
    <property type="entry name" value="Ammonium_transpt"/>
</dbReference>
<feature type="compositionally biased region" description="Basic and acidic residues" evidence="9">
    <location>
        <begin position="501"/>
        <end position="512"/>
    </location>
</feature>
<evidence type="ECO:0000256" key="6">
    <source>
        <dbReference type="ARBA" id="ARBA00023136"/>
    </source>
</evidence>
<comment type="subcellular location">
    <subcellularLocation>
        <location evidence="8">Cell membrane</location>
        <topology evidence="8">Multi-pass membrane protein</topology>
    </subcellularLocation>
    <subcellularLocation>
        <location evidence="1">Membrane</location>
        <topology evidence="1">Multi-pass membrane protein</topology>
    </subcellularLocation>
</comment>
<feature type="transmembrane region" description="Helical" evidence="8">
    <location>
        <begin position="231"/>
        <end position="251"/>
    </location>
</feature>
<dbReference type="PANTHER" id="PTHR11730">
    <property type="entry name" value="AMMONIUM TRANSPORTER"/>
    <property type="match status" value="1"/>
</dbReference>
<evidence type="ECO:0000259" key="10">
    <source>
        <dbReference type="Pfam" id="PF00909"/>
    </source>
</evidence>
<dbReference type="GO" id="GO:0005886">
    <property type="term" value="C:plasma membrane"/>
    <property type="evidence" value="ECO:0007669"/>
    <property type="project" value="UniProtKB-SubCell"/>
</dbReference>